<feature type="transmembrane region" description="Helical" evidence="1">
    <location>
        <begin position="12"/>
        <end position="31"/>
    </location>
</feature>
<keyword evidence="1" id="KW-0812">Transmembrane</keyword>
<reference evidence="2 3" key="1">
    <citation type="journal article" date="2016" name="Nat. Commun.">
        <title>Thousands of microbial genomes shed light on interconnected biogeochemical processes in an aquifer system.</title>
        <authorList>
            <person name="Anantharaman K."/>
            <person name="Brown C.T."/>
            <person name="Hug L.A."/>
            <person name="Sharon I."/>
            <person name="Castelle C.J."/>
            <person name="Probst A.J."/>
            <person name="Thomas B.C."/>
            <person name="Singh A."/>
            <person name="Wilkins M.J."/>
            <person name="Karaoz U."/>
            <person name="Brodie E.L."/>
            <person name="Williams K.H."/>
            <person name="Hubbard S.S."/>
            <person name="Banfield J.F."/>
        </authorList>
    </citation>
    <scope>NUCLEOTIDE SEQUENCE [LARGE SCALE GENOMIC DNA]</scope>
</reference>
<evidence type="ECO:0000313" key="2">
    <source>
        <dbReference type="EMBL" id="OGE74543.1"/>
    </source>
</evidence>
<gene>
    <name evidence="2" type="ORF">A3K06_02250</name>
</gene>
<protein>
    <submittedName>
        <fullName evidence="2">Uncharacterized protein</fullName>
    </submittedName>
</protein>
<comment type="caution">
    <text evidence="2">The sequence shown here is derived from an EMBL/GenBank/DDBJ whole genome shotgun (WGS) entry which is preliminary data.</text>
</comment>
<dbReference type="Proteomes" id="UP000176547">
    <property type="component" value="Unassembled WGS sequence"/>
</dbReference>
<organism evidence="2 3">
    <name type="scientific">Candidatus Doudnabacteria bacterium RIFCSPHIGHO2_01_52_17</name>
    <dbReference type="NCBI Taxonomy" id="1817820"/>
    <lineage>
        <taxon>Bacteria</taxon>
        <taxon>Candidatus Doudnaibacteriota</taxon>
    </lineage>
</organism>
<accession>A0A1F5NAE2</accession>
<dbReference type="EMBL" id="MFEG01000061">
    <property type="protein sequence ID" value="OGE74543.1"/>
    <property type="molecule type" value="Genomic_DNA"/>
</dbReference>
<evidence type="ECO:0000256" key="1">
    <source>
        <dbReference type="SAM" id="Phobius"/>
    </source>
</evidence>
<evidence type="ECO:0000313" key="3">
    <source>
        <dbReference type="Proteomes" id="UP000176547"/>
    </source>
</evidence>
<name>A0A1F5NAE2_9BACT</name>
<proteinExistence type="predicted"/>
<dbReference type="Pfam" id="PF18926">
    <property type="entry name" value="DUF5676"/>
    <property type="match status" value="1"/>
</dbReference>
<dbReference type="InterPro" id="IPR044020">
    <property type="entry name" value="DUF5676"/>
</dbReference>
<keyword evidence="1" id="KW-0472">Membrane</keyword>
<feature type="transmembrane region" description="Helical" evidence="1">
    <location>
        <begin position="51"/>
        <end position="79"/>
    </location>
</feature>
<keyword evidence="1" id="KW-1133">Transmembrane helix</keyword>
<sequence>MINIQHLLKIAAAWISVVYVICFIGVASLPGVRPGFMRYGLHMGIDMGSNILTLGTFISGLVIWNVIAFLAVGLFALLFNNIKK</sequence>
<dbReference type="AlphaFoldDB" id="A0A1F5NAE2"/>